<dbReference type="STRING" id="3476.A0A2P5B2B5"/>
<accession>A0A2P5B2B5</accession>
<evidence type="ECO:0000256" key="5">
    <source>
        <dbReference type="ARBA" id="ARBA00023242"/>
    </source>
</evidence>
<protein>
    <submittedName>
        <fullName evidence="8">GARP transcription factor</fullName>
    </submittedName>
</protein>
<dbReference type="OrthoDB" id="60033at2759"/>
<gene>
    <name evidence="8" type="primary">PanHRS5</name>
    <name evidence="8" type="ORF">PanWU01x14_278290</name>
</gene>
<evidence type="ECO:0000256" key="2">
    <source>
        <dbReference type="ARBA" id="ARBA00023015"/>
    </source>
</evidence>
<evidence type="ECO:0000259" key="7">
    <source>
        <dbReference type="PROSITE" id="PS51294"/>
    </source>
</evidence>
<dbReference type="PANTHER" id="PTHR31003">
    <property type="entry name" value="MYB FAMILY TRANSCRIPTION FACTOR"/>
    <property type="match status" value="1"/>
</dbReference>
<keyword evidence="4" id="KW-0804">Transcription</keyword>
<keyword evidence="3" id="KW-0238">DNA-binding</keyword>
<comment type="subcellular location">
    <subcellularLocation>
        <location evidence="1">Nucleus</location>
    </subcellularLocation>
</comment>
<dbReference type="NCBIfam" id="TIGR01557">
    <property type="entry name" value="myb_SHAQKYF"/>
    <property type="match status" value="1"/>
</dbReference>
<dbReference type="InterPro" id="IPR017930">
    <property type="entry name" value="Myb_dom"/>
</dbReference>
<evidence type="ECO:0000313" key="9">
    <source>
        <dbReference type="Proteomes" id="UP000237105"/>
    </source>
</evidence>
<feature type="compositionally biased region" description="Polar residues" evidence="6">
    <location>
        <begin position="187"/>
        <end position="197"/>
    </location>
</feature>
<evidence type="ECO:0000256" key="4">
    <source>
        <dbReference type="ARBA" id="ARBA00023163"/>
    </source>
</evidence>
<dbReference type="SUPFAM" id="SSF46689">
    <property type="entry name" value="Homeodomain-like"/>
    <property type="match status" value="1"/>
</dbReference>
<dbReference type="Proteomes" id="UP000237105">
    <property type="component" value="Unassembled WGS sequence"/>
</dbReference>
<keyword evidence="9" id="KW-1185">Reference proteome</keyword>
<dbReference type="EMBL" id="JXTB01000380">
    <property type="protein sequence ID" value="PON42933.1"/>
    <property type="molecule type" value="Genomic_DNA"/>
</dbReference>
<evidence type="ECO:0000313" key="8">
    <source>
        <dbReference type="EMBL" id="PON42933.1"/>
    </source>
</evidence>
<dbReference type="InterPro" id="IPR044787">
    <property type="entry name" value="HHO5-like"/>
</dbReference>
<dbReference type="PANTHER" id="PTHR31003:SF28">
    <property type="entry name" value="HTH MYB-TYPE DOMAIN-CONTAINING PROTEIN"/>
    <property type="match status" value="1"/>
</dbReference>
<evidence type="ECO:0000256" key="6">
    <source>
        <dbReference type="SAM" id="MobiDB-lite"/>
    </source>
</evidence>
<keyword evidence="2" id="KW-0805">Transcription regulation</keyword>
<name>A0A2P5B2B5_PARAD</name>
<evidence type="ECO:0000256" key="3">
    <source>
        <dbReference type="ARBA" id="ARBA00023125"/>
    </source>
</evidence>
<sequence>MGSNSNSSKVLELSLSLKPSYVPKTIRDLLSDLDKIDNDVEKKLSVLNDYLNKYKEELSRVEVHKRDLPQCMLLLMDAIEIIKDEITKSLTKKTQGGESEVYDHDRELQRRVSEFLGCKKRTYENDRHELQMKNIINNAENKNINDLLTSSLISPPWPKSCHDQLQTIQDSGKKRKNPKVGSEVLNGGTSFGSRSNNNDDIVPAFGIGSQGGGGGGVNYDQLRPPSAVAAAEVVLDPIWRNTNRRTWTPELHAKFIQAMGRFKSPQVATPKQIRELMNVKDLTNDQVKSHLQKYRLHLRGLPRSSTTDQTNSSDYRPTASAQYDHVYYRGLNNWFNPSITAAAVASHSNSAAVQGALLATAASVDNEENGVVENDEPADRNFGGWIGDQFGASGDGA</sequence>
<dbReference type="PROSITE" id="PS51294">
    <property type="entry name" value="HTH_MYB"/>
    <property type="match status" value="1"/>
</dbReference>
<dbReference type="Gene3D" id="1.10.10.60">
    <property type="entry name" value="Homeodomain-like"/>
    <property type="match status" value="1"/>
</dbReference>
<dbReference type="InterPro" id="IPR009057">
    <property type="entry name" value="Homeodomain-like_sf"/>
</dbReference>
<dbReference type="InterPro" id="IPR058673">
    <property type="entry name" value="HHO5-like_N"/>
</dbReference>
<dbReference type="InterPro" id="IPR006447">
    <property type="entry name" value="Myb_dom_plants"/>
</dbReference>
<reference evidence="9" key="1">
    <citation type="submission" date="2016-06" db="EMBL/GenBank/DDBJ databases">
        <title>Parallel loss of symbiosis genes in relatives of nitrogen-fixing non-legume Parasponia.</title>
        <authorList>
            <person name="Van Velzen R."/>
            <person name="Holmer R."/>
            <person name="Bu F."/>
            <person name="Rutten L."/>
            <person name="Van Zeijl A."/>
            <person name="Liu W."/>
            <person name="Santuari L."/>
            <person name="Cao Q."/>
            <person name="Sharma T."/>
            <person name="Shen D."/>
            <person name="Roswanjaya Y."/>
            <person name="Wardhani T."/>
            <person name="Kalhor M.S."/>
            <person name="Jansen J."/>
            <person name="Van den Hoogen J."/>
            <person name="Gungor B."/>
            <person name="Hartog M."/>
            <person name="Hontelez J."/>
            <person name="Verver J."/>
            <person name="Yang W.-C."/>
            <person name="Schijlen E."/>
            <person name="Repin R."/>
            <person name="Schilthuizen M."/>
            <person name="Schranz E."/>
            <person name="Heidstra R."/>
            <person name="Miyata K."/>
            <person name="Fedorova E."/>
            <person name="Kohlen W."/>
            <person name="Bisseling T."/>
            <person name="Smit S."/>
            <person name="Geurts R."/>
        </authorList>
    </citation>
    <scope>NUCLEOTIDE SEQUENCE [LARGE SCALE GENOMIC DNA]</scope>
    <source>
        <strain evidence="9">cv. WU1-14</strain>
    </source>
</reference>
<feature type="region of interest" description="Disordered" evidence="6">
    <location>
        <begin position="373"/>
        <end position="397"/>
    </location>
</feature>
<dbReference type="GO" id="GO:0003677">
    <property type="term" value="F:DNA binding"/>
    <property type="evidence" value="ECO:0007669"/>
    <property type="project" value="UniProtKB-KW"/>
</dbReference>
<proteinExistence type="predicted"/>
<dbReference type="GO" id="GO:0005634">
    <property type="term" value="C:nucleus"/>
    <property type="evidence" value="ECO:0007669"/>
    <property type="project" value="UniProtKB-SubCell"/>
</dbReference>
<dbReference type="AlphaFoldDB" id="A0A2P5B2B5"/>
<comment type="caution">
    <text evidence="8">The sequence shown here is derived from an EMBL/GenBank/DDBJ whole genome shotgun (WGS) entry which is preliminary data.</text>
</comment>
<dbReference type="GO" id="GO:0003700">
    <property type="term" value="F:DNA-binding transcription factor activity"/>
    <property type="evidence" value="ECO:0007669"/>
    <property type="project" value="InterPro"/>
</dbReference>
<keyword evidence="5" id="KW-0539">Nucleus</keyword>
<feature type="region of interest" description="Disordered" evidence="6">
    <location>
        <begin position="168"/>
        <end position="197"/>
    </location>
</feature>
<evidence type="ECO:0000256" key="1">
    <source>
        <dbReference type="ARBA" id="ARBA00004123"/>
    </source>
</evidence>
<dbReference type="Pfam" id="PF26575">
    <property type="entry name" value="HHO5_N"/>
    <property type="match status" value="1"/>
</dbReference>
<organism evidence="8 9">
    <name type="scientific">Parasponia andersonii</name>
    <name type="common">Sponia andersonii</name>
    <dbReference type="NCBI Taxonomy" id="3476"/>
    <lineage>
        <taxon>Eukaryota</taxon>
        <taxon>Viridiplantae</taxon>
        <taxon>Streptophyta</taxon>
        <taxon>Embryophyta</taxon>
        <taxon>Tracheophyta</taxon>
        <taxon>Spermatophyta</taxon>
        <taxon>Magnoliopsida</taxon>
        <taxon>eudicotyledons</taxon>
        <taxon>Gunneridae</taxon>
        <taxon>Pentapetalae</taxon>
        <taxon>rosids</taxon>
        <taxon>fabids</taxon>
        <taxon>Rosales</taxon>
        <taxon>Cannabaceae</taxon>
        <taxon>Parasponia</taxon>
    </lineage>
</organism>
<feature type="domain" description="HTH myb-type" evidence="7">
    <location>
        <begin position="241"/>
        <end position="299"/>
    </location>
</feature>